<organism evidence="13 14">
    <name type="scientific">Liquidambar formosana</name>
    <name type="common">Formosan gum</name>
    <dbReference type="NCBI Taxonomy" id="63359"/>
    <lineage>
        <taxon>Eukaryota</taxon>
        <taxon>Viridiplantae</taxon>
        <taxon>Streptophyta</taxon>
        <taxon>Embryophyta</taxon>
        <taxon>Tracheophyta</taxon>
        <taxon>Spermatophyta</taxon>
        <taxon>Magnoliopsida</taxon>
        <taxon>eudicotyledons</taxon>
        <taxon>Gunneridae</taxon>
        <taxon>Pentapetalae</taxon>
        <taxon>Saxifragales</taxon>
        <taxon>Altingiaceae</taxon>
        <taxon>Liquidambar</taxon>
    </lineage>
</organism>
<dbReference type="GO" id="GO:0016020">
    <property type="term" value="C:membrane"/>
    <property type="evidence" value="ECO:0007669"/>
    <property type="project" value="UniProtKB-SubCell"/>
</dbReference>
<dbReference type="Gene3D" id="1.10.510.10">
    <property type="entry name" value="Transferase(Phosphotransferase) domain 1"/>
    <property type="match status" value="1"/>
</dbReference>
<dbReference type="FunFam" id="1.10.510.10:FF:000431">
    <property type="entry name" value="Putative inactive leucine-rich repeat receptor-like protein kinase"/>
    <property type="match status" value="1"/>
</dbReference>
<evidence type="ECO:0000313" key="13">
    <source>
        <dbReference type="EMBL" id="KAK9282780.1"/>
    </source>
</evidence>
<keyword evidence="14" id="KW-1185">Reference proteome</keyword>
<evidence type="ECO:0000256" key="7">
    <source>
        <dbReference type="ARBA" id="ARBA00023136"/>
    </source>
</evidence>
<feature type="signal peptide" evidence="11">
    <location>
        <begin position="1"/>
        <end position="25"/>
    </location>
</feature>
<feature type="transmembrane region" description="Helical" evidence="10">
    <location>
        <begin position="390"/>
        <end position="414"/>
    </location>
</feature>
<evidence type="ECO:0000256" key="1">
    <source>
        <dbReference type="ARBA" id="ARBA00004479"/>
    </source>
</evidence>
<keyword evidence="8" id="KW-0675">Receptor</keyword>
<keyword evidence="9" id="KW-0325">Glycoprotein</keyword>
<comment type="caution">
    <text evidence="13">The sequence shown here is derived from an EMBL/GenBank/DDBJ whole genome shotgun (WGS) entry which is preliminary data.</text>
</comment>
<gene>
    <name evidence="13" type="ORF">L1049_011001</name>
</gene>
<evidence type="ECO:0000256" key="10">
    <source>
        <dbReference type="SAM" id="Phobius"/>
    </source>
</evidence>
<keyword evidence="5" id="KW-0677">Repeat</keyword>
<accession>A0AAP0RR23</accession>
<dbReference type="InterPro" id="IPR055414">
    <property type="entry name" value="LRR_R13L4/SHOC2-like"/>
</dbReference>
<dbReference type="PROSITE" id="PS50011">
    <property type="entry name" value="PROTEIN_KINASE_DOM"/>
    <property type="match status" value="1"/>
</dbReference>
<evidence type="ECO:0000256" key="5">
    <source>
        <dbReference type="ARBA" id="ARBA00022737"/>
    </source>
</evidence>
<evidence type="ECO:0000256" key="6">
    <source>
        <dbReference type="ARBA" id="ARBA00022989"/>
    </source>
</evidence>
<dbReference type="PANTHER" id="PTHR48006:SF84">
    <property type="entry name" value="REPEAT TRANSMEMBRANE PROTEIN KINASE, PUTATIVE, EXPRESSED-RELATED"/>
    <property type="match status" value="1"/>
</dbReference>
<comment type="subcellular location">
    <subcellularLocation>
        <location evidence="1">Membrane</location>
        <topology evidence="1">Single-pass type I membrane protein</topology>
    </subcellularLocation>
</comment>
<reference evidence="13 14" key="1">
    <citation type="journal article" date="2024" name="Plant J.">
        <title>Genome sequences and population genomics reveal climatic adaptation and genomic divergence between two closely related sweetgum species.</title>
        <authorList>
            <person name="Xu W.Q."/>
            <person name="Ren C.Q."/>
            <person name="Zhang X.Y."/>
            <person name="Comes H.P."/>
            <person name="Liu X.H."/>
            <person name="Li Y.G."/>
            <person name="Kettle C.J."/>
            <person name="Jalonen R."/>
            <person name="Gaisberger H."/>
            <person name="Ma Y.Z."/>
            <person name="Qiu Y.X."/>
        </authorList>
    </citation>
    <scope>NUCLEOTIDE SEQUENCE [LARGE SCALE GENOMIC DNA]</scope>
    <source>
        <strain evidence="13">Hangzhou</strain>
    </source>
</reference>
<evidence type="ECO:0000256" key="9">
    <source>
        <dbReference type="ARBA" id="ARBA00023180"/>
    </source>
</evidence>
<dbReference type="GO" id="GO:0004672">
    <property type="term" value="F:protein kinase activity"/>
    <property type="evidence" value="ECO:0007669"/>
    <property type="project" value="InterPro"/>
</dbReference>
<proteinExistence type="predicted"/>
<dbReference type="Proteomes" id="UP001415857">
    <property type="component" value="Unassembled WGS sequence"/>
</dbReference>
<dbReference type="SUPFAM" id="SSF56112">
    <property type="entry name" value="Protein kinase-like (PK-like)"/>
    <property type="match status" value="1"/>
</dbReference>
<dbReference type="PROSITE" id="PS51450">
    <property type="entry name" value="LRR"/>
    <property type="match status" value="1"/>
</dbReference>
<dbReference type="FunFam" id="3.30.200.20:FF:000285">
    <property type="entry name" value="Putative inactive leucine-rich repeat receptor-like protein kinase"/>
    <property type="match status" value="1"/>
</dbReference>
<dbReference type="InterPro" id="IPR000719">
    <property type="entry name" value="Prot_kinase_dom"/>
</dbReference>
<keyword evidence="4 11" id="KW-0732">Signal</keyword>
<dbReference type="SUPFAM" id="SSF52058">
    <property type="entry name" value="L domain-like"/>
    <property type="match status" value="1"/>
</dbReference>
<dbReference type="Pfam" id="PF23598">
    <property type="entry name" value="LRR_14"/>
    <property type="match status" value="1"/>
</dbReference>
<feature type="domain" description="Protein kinase" evidence="12">
    <location>
        <begin position="481"/>
        <end position="751"/>
    </location>
</feature>
<dbReference type="Gene3D" id="3.80.10.10">
    <property type="entry name" value="Ribonuclease Inhibitor"/>
    <property type="match status" value="2"/>
</dbReference>
<sequence>MAKKICHLSHLLLFMVFLSIHYSSSQLQSSQSQTLLRIQQLLNYPSALNNWSGTTDFCNTEPNPSFTIVCYEDSITQLHIIGNNGDPPLPPNFFTDSFFATLVSLPSLKVLSLVSLGLWGPLPSRIGHLPSLEILNITSNYFNGTIPTEVSSLRNLQTLILDHNLFTGQVPDWFSSLPVLSVLSLKNNSLSGSLPNSLTSMENLRILSLSMNHLTGEVPDLRNLTNLQVLDLEDNYFGPHFPSLHTKLVTLVLRKNWFYFGIPAELCSYYQLQKLDISLNGFEGPFLPSLLTLPSITHLNIAENRFTGILFQNMSCNAELVFVDLSSNLLTGDLPTCLQSESNSRVILYTKNCMSNGDQEQLPFSSCHNEALAVEILPPKQRKRREFAKAALASSILGGVAAGIALVSLASLVMKRVSTETKNTKKMPPTRIISENVSTLYTAKLLSVARYICQTMKLGALGLPAYRTFALEELKDATNNFDCSSFMGEGSHGQIYKGRLTDGTLVGIRSLKMRKRHGIQTYTRHIEMISKLRHCHLVSALGHCFECHPDDSSVSRIFLIFEFVPNGTLRGYISGQKLTWTQKIAAALGVAKGIQFLHTGIVPGVFSNDLKITDVVMDQNHYAKISNYNLPLLAENKKMVSGRVSSIVPKEGVQARVKHEDKDDIYDLGIILLEIILGRPIMSEDEVVVKDLLLVNIKADDTARNSIVDPTVNDECSEESWNTLMELCIRCLSSEPIDRPSIEDVIWNLQFAAQVQVSWRGESQSNQESLVSPS</sequence>
<dbReference type="InterPro" id="IPR051824">
    <property type="entry name" value="LRR_Rcpt-Like_S/T_Kinase"/>
</dbReference>
<dbReference type="EMBL" id="JBBPBK010000006">
    <property type="protein sequence ID" value="KAK9282780.1"/>
    <property type="molecule type" value="Genomic_DNA"/>
</dbReference>
<dbReference type="Pfam" id="PF00069">
    <property type="entry name" value="Pkinase"/>
    <property type="match status" value="1"/>
</dbReference>
<name>A0AAP0RR23_LIQFO</name>
<dbReference type="FunFam" id="3.80.10.10:FF:000155">
    <property type="entry name" value="Putative inactive leucine-rich repeat receptor-like protein kinase"/>
    <property type="match status" value="1"/>
</dbReference>
<evidence type="ECO:0000256" key="11">
    <source>
        <dbReference type="SAM" id="SignalP"/>
    </source>
</evidence>
<dbReference type="AlphaFoldDB" id="A0AAP0RR23"/>
<evidence type="ECO:0000256" key="2">
    <source>
        <dbReference type="ARBA" id="ARBA00022614"/>
    </source>
</evidence>
<evidence type="ECO:0000256" key="8">
    <source>
        <dbReference type="ARBA" id="ARBA00023170"/>
    </source>
</evidence>
<evidence type="ECO:0000313" key="14">
    <source>
        <dbReference type="Proteomes" id="UP001415857"/>
    </source>
</evidence>
<feature type="chain" id="PRO_5043029009" description="Protein kinase domain-containing protein" evidence="11">
    <location>
        <begin position="26"/>
        <end position="774"/>
    </location>
</feature>
<evidence type="ECO:0000256" key="4">
    <source>
        <dbReference type="ARBA" id="ARBA00022729"/>
    </source>
</evidence>
<evidence type="ECO:0000256" key="3">
    <source>
        <dbReference type="ARBA" id="ARBA00022692"/>
    </source>
</evidence>
<dbReference type="InterPro" id="IPR001611">
    <property type="entry name" value="Leu-rich_rpt"/>
</dbReference>
<dbReference type="Gene3D" id="3.30.200.20">
    <property type="entry name" value="Phosphorylase Kinase, domain 1"/>
    <property type="match status" value="1"/>
</dbReference>
<keyword evidence="2" id="KW-0433">Leucine-rich repeat</keyword>
<dbReference type="GO" id="GO:0005524">
    <property type="term" value="F:ATP binding"/>
    <property type="evidence" value="ECO:0007669"/>
    <property type="project" value="InterPro"/>
</dbReference>
<protein>
    <recommendedName>
        <fullName evidence="12">Protein kinase domain-containing protein</fullName>
    </recommendedName>
</protein>
<evidence type="ECO:0000259" key="12">
    <source>
        <dbReference type="PROSITE" id="PS50011"/>
    </source>
</evidence>
<dbReference type="PANTHER" id="PTHR48006">
    <property type="entry name" value="LEUCINE-RICH REPEAT-CONTAINING PROTEIN DDB_G0281931-RELATED"/>
    <property type="match status" value="1"/>
</dbReference>
<keyword evidence="7 10" id="KW-0472">Membrane</keyword>
<dbReference type="InterPro" id="IPR032675">
    <property type="entry name" value="LRR_dom_sf"/>
</dbReference>
<dbReference type="InterPro" id="IPR011009">
    <property type="entry name" value="Kinase-like_dom_sf"/>
</dbReference>
<keyword evidence="3 10" id="KW-0812">Transmembrane</keyword>
<keyword evidence="6 10" id="KW-1133">Transmembrane helix</keyword>